<keyword evidence="10" id="KW-1185">Reference proteome</keyword>
<feature type="chain" id="PRO_5005325553" description="L-type lectin-like domain-containing protein" evidence="7">
    <location>
        <begin position="20"/>
        <end position="350"/>
    </location>
</feature>
<dbReference type="InterPro" id="IPR013320">
    <property type="entry name" value="ConA-like_dom_sf"/>
</dbReference>
<dbReference type="Proteomes" id="UP000242525">
    <property type="component" value="Unassembled WGS sequence"/>
</dbReference>
<gene>
    <name evidence="9" type="ORF">BN980_GECA02s07039g</name>
</gene>
<dbReference type="GO" id="GO:0006888">
    <property type="term" value="P:endoplasmic reticulum to Golgi vesicle-mediated transport"/>
    <property type="evidence" value="ECO:0007669"/>
    <property type="project" value="TreeGrafter"/>
</dbReference>
<dbReference type="InterPro" id="IPR005052">
    <property type="entry name" value="Lectin_leg"/>
</dbReference>
<keyword evidence="4 6" id="KW-1133">Transmembrane helix</keyword>
<evidence type="ECO:0000256" key="5">
    <source>
        <dbReference type="ARBA" id="ARBA00023136"/>
    </source>
</evidence>
<comment type="caution">
    <text evidence="9">The sequence shown here is derived from an EMBL/GenBank/DDBJ whole genome shotgun (WGS) entry which is preliminary data.</text>
</comment>
<feature type="signal peptide" evidence="7">
    <location>
        <begin position="1"/>
        <end position="19"/>
    </location>
</feature>
<dbReference type="CDD" id="cd07308">
    <property type="entry name" value="lectin_leg-like"/>
    <property type="match status" value="1"/>
</dbReference>
<dbReference type="GO" id="GO:0030134">
    <property type="term" value="C:COPII-coated ER to Golgi transport vesicle"/>
    <property type="evidence" value="ECO:0007669"/>
    <property type="project" value="TreeGrafter"/>
</dbReference>
<dbReference type="GO" id="GO:0005537">
    <property type="term" value="F:D-mannose binding"/>
    <property type="evidence" value="ECO:0007669"/>
    <property type="project" value="TreeGrafter"/>
</dbReference>
<dbReference type="OrthoDB" id="270293at2759"/>
<dbReference type="Pfam" id="PF03388">
    <property type="entry name" value="Lectin_leg-like"/>
    <property type="match status" value="1"/>
</dbReference>
<evidence type="ECO:0000256" key="7">
    <source>
        <dbReference type="SAM" id="SignalP"/>
    </source>
</evidence>
<dbReference type="Gene3D" id="2.60.120.200">
    <property type="match status" value="1"/>
</dbReference>
<dbReference type="GO" id="GO:0005789">
    <property type="term" value="C:endoplasmic reticulum membrane"/>
    <property type="evidence" value="ECO:0007669"/>
    <property type="project" value="TreeGrafter"/>
</dbReference>
<dbReference type="InterPro" id="IPR051136">
    <property type="entry name" value="Intracellular_Lectin-GPT"/>
</dbReference>
<name>A0A0J9X460_GEOCN</name>
<keyword evidence="3 7" id="KW-0732">Signal</keyword>
<evidence type="ECO:0000256" key="2">
    <source>
        <dbReference type="ARBA" id="ARBA00022692"/>
    </source>
</evidence>
<dbReference type="PROSITE" id="PS51328">
    <property type="entry name" value="L_LECTIN_LIKE"/>
    <property type="match status" value="1"/>
</dbReference>
<dbReference type="GO" id="GO:0005793">
    <property type="term" value="C:endoplasmic reticulum-Golgi intermediate compartment"/>
    <property type="evidence" value="ECO:0007669"/>
    <property type="project" value="TreeGrafter"/>
</dbReference>
<dbReference type="PANTHER" id="PTHR12223">
    <property type="entry name" value="VESICULAR MANNOSE-BINDING LECTIN"/>
    <property type="match status" value="1"/>
</dbReference>
<keyword evidence="5 6" id="KW-0472">Membrane</keyword>
<evidence type="ECO:0000259" key="8">
    <source>
        <dbReference type="PROSITE" id="PS51328"/>
    </source>
</evidence>
<evidence type="ECO:0000313" key="10">
    <source>
        <dbReference type="Proteomes" id="UP000242525"/>
    </source>
</evidence>
<evidence type="ECO:0000256" key="3">
    <source>
        <dbReference type="ARBA" id="ARBA00022729"/>
    </source>
</evidence>
<organism evidence="9 10">
    <name type="scientific">Geotrichum candidum</name>
    <name type="common">Oospora lactis</name>
    <name type="synonym">Dipodascus geotrichum</name>
    <dbReference type="NCBI Taxonomy" id="1173061"/>
    <lineage>
        <taxon>Eukaryota</taxon>
        <taxon>Fungi</taxon>
        <taxon>Dikarya</taxon>
        <taxon>Ascomycota</taxon>
        <taxon>Saccharomycotina</taxon>
        <taxon>Dipodascomycetes</taxon>
        <taxon>Dipodascales</taxon>
        <taxon>Dipodascaceae</taxon>
        <taxon>Geotrichum</taxon>
    </lineage>
</organism>
<feature type="domain" description="L-type lectin-like" evidence="8">
    <location>
        <begin position="28"/>
        <end position="252"/>
    </location>
</feature>
<evidence type="ECO:0000313" key="9">
    <source>
        <dbReference type="EMBL" id="CDO52182.1"/>
    </source>
</evidence>
<keyword evidence="2 6" id="KW-0812">Transmembrane</keyword>
<dbReference type="STRING" id="1173061.A0A0J9X460"/>
<evidence type="ECO:0000256" key="1">
    <source>
        <dbReference type="ARBA" id="ARBA00004479"/>
    </source>
</evidence>
<protein>
    <recommendedName>
        <fullName evidence="8">L-type lectin-like domain-containing protein</fullName>
    </recommendedName>
</protein>
<dbReference type="SUPFAM" id="SSF49899">
    <property type="entry name" value="Concanavalin A-like lectins/glucanases"/>
    <property type="match status" value="1"/>
</dbReference>
<accession>A0A0J9X460</accession>
<reference evidence="9" key="1">
    <citation type="submission" date="2014-03" db="EMBL/GenBank/DDBJ databases">
        <authorList>
            <person name="Casaregola S."/>
        </authorList>
    </citation>
    <scope>NUCLEOTIDE SEQUENCE [LARGE SCALE GENOMIC DNA]</scope>
    <source>
        <strain evidence="9">CLIB 918</strain>
    </source>
</reference>
<evidence type="ECO:0000256" key="6">
    <source>
        <dbReference type="SAM" id="Phobius"/>
    </source>
</evidence>
<dbReference type="PANTHER" id="PTHR12223:SF45">
    <property type="entry name" value="RE50040P"/>
    <property type="match status" value="1"/>
</dbReference>
<dbReference type="Gene3D" id="1.20.5.100">
    <property type="entry name" value="Cytochrome c1, transmembrane anchor, C-terminal"/>
    <property type="match status" value="1"/>
</dbReference>
<dbReference type="EMBL" id="CCBN010000002">
    <property type="protein sequence ID" value="CDO52182.1"/>
    <property type="molecule type" value="Genomic_DNA"/>
</dbReference>
<evidence type="ECO:0000256" key="4">
    <source>
        <dbReference type="ARBA" id="ARBA00022989"/>
    </source>
</evidence>
<proteinExistence type="predicted"/>
<feature type="transmembrane region" description="Helical" evidence="6">
    <location>
        <begin position="310"/>
        <end position="334"/>
    </location>
</feature>
<dbReference type="AlphaFoldDB" id="A0A0J9X460"/>
<dbReference type="GO" id="GO:0000139">
    <property type="term" value="C:Golgi membrane"/>
    <property type="evidence" value="ECO:0007669"/>
    <property type="project" value="TreeGrafter"/>
</dbReference>
<comment type="subcellular location">
    <subcellularLocation>
        <location evidence="1">Membrane</location>
        <topology evidence="1">Single-pass type I membrane protein</topology>
    </subcellularLocation>
</comment>
<sequence>MIVSILTIALACLAQAVYGAEPVSDFYRLESYPHSLTKPFLDKYLSSRFYDYGGNTLIKSDSFIRLTGDRPAESGWLFSKLPALPENFQVEFDFKIHGSGSMYGDGMAFWVTTHKGGTGPVFGSRDNFEGLGIFFDTYKNNRPGKSFPLVMAMMGDGKTSYDHQHDGLANEIASCTARGLYNANDISKARVTYVKGKFLSLDLDYKGHNKWTNCFMLTENIDLPQGAFLGFSARTGQLHENHDLHRVQVYSLRNPPSNYGQLLELDAGLRPTKDFGNPYRTTTDIANEKQKQLLVKQREQELKENQKGTWMGFLFKIFIVIVVILLAIVAYGIYITKNKRTRRHEMDYYL</sequence>